<dbReference type="OrthoDB" id="5183197at2"/>
<keyword evidence="2" id="KW-1133">Transmembrane helix</keyword>
<dbReference type="EMBL" id="CP006272">
    <property type="protein sequence ID" value="AGZ46402.1"/>
    <property type="molecule type" value="Genomic_DNA"/>
</dbReference>
<feature type="transmembrane region" description="Helical" evidence="2">
    <location>
        <begin position="149"/>
        <end position="169"/>
    </location>
</feature>
<feature type="transmembrane region" description="Helical" evidence="2">
    <location>
        <begin position="247"/>
        <end position="267"/>
    </location>
</feature>
<feature type="transmembrane region" description="Helical" evidence="2">
    <location>
        <begin position="314"/>
        <end position="336"/>
    </location>
</feature>
<dbReference type="Proteomes" id="UP000017746">
    <property type="component" value="Chromosome"/>
</dbReference>
<dbReference type="STRING" id="1246995.AFR_40740"/>
<dbReference type="eggNOG" id="ENOG50339V2">
    <property type="taxonomic scope" value="Bacteria"/>
</dbReference>
<proteinExistence type="predicted"/>
<sequence>MLPSAPRENDSWDDDVSREIARSAPGRSSSGFYAGAPEPASRIGSRDGEVDEEEEIEEEIPVVPVRRQLSVAIAGFAGLLGVGLILGAQTSGPDARLPYAIVVFGVQLLYILAFTMAIRPPAAGTVAGVCVAAAAVADYLAVSREQAGILPLLFVAAGGYVLAVAGQLIRPDDRLHFRDSLSGTLLIVVGVVSFAQVIVLTRQPVGTQAVLVCLTAVAVAVLASHLIDAVFPKPRIAPQVPRGATGIIVGAMLGTLAAATLGSVLVLPFTPAKGAVLGFVVAGIAELVDLAVNYSEVGRRMAGSTPTFWVARHMQGPLGAFALALPGAYVMTAFFLS</sequence>
<evidence type="ECO:0000256" key="1">
    <source>
        <dbReference type="SAM" id="MobiDB-lite"/>
    </source>
</evidence>
<feature type="transmembrane region" description="Helical" evidence="2">
    <location>
        <begin position="69"/>
        <end position="87"/>
    </location>
</feature>
<feature type="transmembrane region" description="Helical" evidence="2">
    <location>
        <begin position="124"/>
        <end position="142"/>
    </location>
</feature>
<feature type="transmembrane region" description="Helical" evidence="2">
    <location>
        <begin position="181"/>
        <end position="200"/>
    </location>
</feature>
<keyword evidence="2" id="KW-0812">Transmembrane</keyword>
<dbReference type="AlphaFoldDB" id="U5WBM9"/>
<evidence type="ECO:0000313" key="3">
    <source>
        <dbReference type="EMBL" id="AGZ46402.1"/>
    </source>
</evidence>
<feature type="region of interest" description="Disordered" evidence="1">
    <location>
        <begin position="1"/>
        <end position="57"/>
    </location>
</feature>
<gene>
    <name evidence="3" type="ORF">AFR_40740</name>
</gene>
<evidence type="ECO:0008006" key="5">
    <source>
        <dbReference type="Google" id="ProtNLM"/>
    </source>
</evidence>
<feature type="transmembrane region" description="Helical" evidence="2">
    <location>
        <begin position="209"/>
        <end position="227"/>
    </location>
</feature>
<keyword evidence="4" id="KW-1185">Reference proteome</keyword>
<dbReference type="RefSeq" id="WP_023562734.1">
    <property type="nucleotide sequence ID" value="NC_022657.1"/>
</dbReference>
<keyword evidence="2" id="KW-0472">Membrane</keyword>
<reference evidence="3 4" key="1">
    <citation type="journal article" date="2014" name="J. Biotechnol.">
        <title>Complete genome sequence of the actinobacterium Actinoplanes friuliensis HAG 010964, producer of the lipopeptide antibiotic friulimycin.</title>
        <authorList>
            <person name="Ruckert C."/>
            <person name="Szczepanowski R."/>
            <person name="Albersmeier A."/>
            <person name="Goesmann A."/>
            <person name="Fischer N."/>
            <person name="Steinkamper A."/>
            <person name="Puhler A."/>
            <person name="Biener R."/>
            <person name="Schwartz D."/>
            <person name="Kalinowski J."/>
        </authorList>
    </citation>
    <scope>NUCLEOTIDE SEQUENCE [LARGE SCALE GENOMIC DNA]</scope>
    <source>
        <strain evidence="3 4">DSM 7358</strain>
    </source>
</reference>
<dbReference type="PATRIC" id="fig|1246995.3.peg.8247"/>
<evidence type="ECO:0000313" key="4">
    <source>
        <dbReference type="Proteomes" id="UP000017746"/>
    </source>
</evidence>
<accession>U5WBM9</accession>
<dbReference type="KEGG" id="afs:AFR_40740"/>
<organism evidence="3 4">
    <name type="scientific">Actinoplanes friuliensis DSM 7358</name>
    <dbReference type="NCBI Taxonomy" id="1246995"/>
    <lineage>
        <taxon>Bacteria</taxon>
        <taxon>Bacillati</taxon>
        <taxon>Actinomycetota</taxon>
        <taxon>Actinomycetes</taxon>
        <taxon>Micromonosporales</taxon>
        <taxon>Micromonosporaceae</taxon>
        <taxon>Actinoplanes</taxon>
    </lineage>
</organism>
<feature type="transmembrane region" description="Helical" evidence="2">
    <location>
        <begin position="274"/>
        <end position="294"/>
    </location>
</feature>
<feature type="transmembrane region" description="Helical" evidence="2">
    <location>
        <begin position="99"/>
        <end position="118"/>
    </location>
</feature>
<dbReference type="HOGENOM" id="CLU_840995_0_0_11"/>
<feature type="compositionally biased region" description="Basic and acidic residues" evidence="1">
    <location>
        <begin position="7"/>
        <end position="21"/>
    </location>
</feature>
<evidence type="ECO:0000256" key="2">
    <source>
        <dbReference type="SAM" id="Phobius"/>
    </source>
</evidence>
<protein>
    <recommendedName>
        <fullName evidence="5">Phosphatidate cytidylyltransferase</fullName>
    </recommendedName>
</protein>
<name>U5WBM9_9ACTN</name>